<evidence type="ECO:0000313" key="1">
    <source>
        <dbReference type="EMBL" id="KAJ7689684.1"/>
    </source>
</evidence>
<dbReference type="AlphaFoldDB" id="A0AAD7DHG2"/>
<reference evidence="1" key="1">
    <citation type="submission" date="2023-03" db="EMBL/GenBank/DDBJ databases">
        <title>Massive genome expansion in bonnet fungi (Mycena s.s.) driven by repeated elements and novel gene families across ecological guilds.</title>
        <authorList>
            <consortium name="Lawrence Berkeley National Laboratory"/>
            <person name="Harder C.B."/>
            <person name="Miyauchi S."/>
            <person name="Viragh M."/>
            <person name="Kuo A."/>
            <person name="Thoen E."/>
            <person name="Andreopoulos B."/>
            <person name="Lu D."/>
            <person name="Skrede I."/>
            <person name="Drula E."/>
            <person name="Henrissat B."/>
            <person name="Morin E."/>
            <person name="Kohler A."/>
            <person name="Barry K."/>
            <person name="LaButti K."/>
            <person name="Morin E."/>
            <person name="Salamov A."/>
            <person name="Lipzen A."/>
            <person name="Mereny Z."/>
            <person name="Hegedus B."/>
            <person name="Baldrian P."/>
            <person name="Stursova M."/>
            <person name="Weitz H."/>
            <person name="Taylor A."/>
            <person name="Grigoriev I.V."/>
            <person name="Nagy L.G."/>
            <person name="Martin F."/>
            <person name="Kauserud H."/>
        </authorList>
    </citation>
    <scope>NUCLEOTIDE SEQUENCE</scope>
    <source>
        <strain evidence="1">CBHHK067</strain>
    </source>
</reference>
<dbReference type="EMBL" id="JARKIE010000070">
    <property type="protein sequence ID" value="KAJ7689684.1"/>
    <property type="molecule type" value="Genomic_DNA"/>
</dbReference>
<protein>
    <submittedName>
        <fullName evidence="1">Uncharacterized protein</fullName>
    </submittedName>
</protein>
<accession>A0AAD7DHG2</accession>
<dbReference type="Proteomes" id="UP001221757">
    <property type="component" value="Unassembled WGS sequence"/>
</dbReference>
<organism evidence="1 2">
    <name type="scientific">Mycena rosella</name>
    <name type="common">Pink bonnet</name>
    <name type="synonym">Agaricus rosellus</name>
    <dbReference type="NCBI Taxonomy" id="1033263"/>
    <lineage>
        <taxon>Eukaryota</taxon>
        <taxon>Fungi</taxon>
        <taxon>Dikarya</taxon>
        <taxon>Basidiomycota</taxon>
        <taxon>Agaricomycotina</taxon>
        <taxon>Agaricomycetes</taxon>
        <taxon>Agaricomycetidae</taxon>
        <taxon>Agaricales</taxon>
        <taxon>Marasmiineae</taxon>
        <taxon>Mycenaceae</taxon>
        <taxon>Mycena</taxon>
    </lineage>
</organism>
<gene>
    <name evidence="1" type="ORF">B0H17DRAFT_936937</name>
</gene>
<comment type="caution">
    <text evidence="1">The sequence shown here is derived from an EMBL/GenBank/DDBJ whole genome shotgun (WGS) entry which is preliminary data.</text>
</comment>
<keyword evidence="2" id="KW-1185">Reference proteome</keyword>
<sequence length="117" mass="13146">MTPLRQTRHNVTWRSWPARSGRLQFRKLEAFSSYWDDPNASGRSVPAVLRNSTLTRQVQLNLADLASVKQAATTFLAQESQPEILFDNGGVMACPTDITIQNHGVCRHLDLGLHQEC</sequence>
<proteinExistence type="predicted"/>
<name>A0AAD7DHG2_MYCRO</name>
<evidence type="ECO:0000313" key="2">
    <source>
        <dbReference type="Proteomes" id="UP001221757"/>
    </source>
</evidence>